<feature type="transmembrane region" description="Helical" evidence="1">
    <location>
        <begin position="6"/>
        <end position="38"/>
    </location>
</feature>
<feature type="transmembrane region" description="Helical" evidence="1">
    <location>
        <begin position="58"/>
        <end position="75"/>
    </location>
</feature>
<reference evidence="2 3" key="1">
    <citation type="submission" date="2017-10" db="EMBL/GenBank/DDBJ databases">
        <title>Bacillus sp. nov., a halophilic bacterium isolated from a Keqin Lake.</title>
        <authorList>
            <person name="Wang H."/>
        </authorList>
    </citation>
    <scope>NUCLEOTIDE SEQUENCE [LARGE SCALE GENOMIC DNA]</scope>
    <source>
        <strain evidence="2 3">KCTC 13187</strain>
    </source>
</reference>
<proteinExistence type="predicted"/>
<dbReference type="AlphaFoldDB" id="A0A3A9K3D2"/>
<evidence type="ECO:0000313" key="3">
    <source>
        <dbReference type="Proteomes" id="UP000281498"/>
    </source>
</evidence>
<sequence>MQTILTNIAIAIVTVFILVYVVDNLMIGIIPLVSLWVVNNYIRELEMKTKVDIKMKKIGTICYFFTVIIGFLIFFL</sequence>
<keyword evidence="1" id="KW-0472">Membrane</keyword>
<gene>
    <name evidence="2" type="ORF">CR203_20800</name>
</gene>
<accession>A0A3A9K3D2</accession>
<dbReference type="EMBL" id="PDOE01000017">
    <property type="protein sequence ID" value="RKL65390.1"/>
    <property type="molecule type" value="Genomic_DNA"/>
</dbReference>
<protein>
    <submittedName>
        <fullName evidence="2">Uncharacterized protein</fullName>
    </submittedName>
</protein>
<keyword evidence="1" id="KW-1133">Transmembrane helix</keyword>
<keyword evidence="3" id="KW-1185">Reference proteome</keyword>
<comment type="caution">
    <text evidence="2">The sequence shown here is derived from an EMBL/GenBank/DDBJ whole genome shotgun (WGS) entry which is preliminary data.</text>
</comment>
<evidence type="ECO:0000256" key="1">
    <source>
        <dbReference type="SAM" id="Phobius"/>
    </source>
</evidence>
<evidence type="ECO:0000313" key="2">
    <source>
        <dbReference type="EMBL" id="RKL65390.1"/>
    </source>
</evidence>
<organism evidence="2 3">
    <name type="scientific">Salipaludibacillus neizhouensis</name>
    <dbReference type="NCBI Taxonomy" id="885475"/>
    <lineage>
        <taxon>Bacteria</taxon>
        <taxon>Bacillati</taxon>
        <taxon>Bacillota</taxon>
        <taxon>Bacilli</taxon>
        <taxon>Bacillales</taxon>
        <taxon>Bacillaceae</taxon>
    </lineage>
</organism>
<keyword evidence="1" id="KW-0812">Transmembrane</keyword>
<name>A0A3A9K3D2_9BACI</name>
<dbReference type="Proteomes" id="UP000281498">
    <property type="component" value="Unassembled WGS sequence"/>
</dbReference>